<gene>
    <name evidence="2" type="ORF">Ctob_005017</name>
</gene>
<reference evidence="3" key="1">
    <citation type="journal article" date="2015" name="PLoS Genet.">
        <title>Genome Sequence and Transcriptome Analyses of Chrysochromulina tobin: Metabolic Tools for Enhanced Algal Fitness in the Prominent Order Prymnesiales (Haptophyceae).</title>
        <authorList>
            <person name="Hovde B.T."/>
            <person name="Deodato C.R."/>
            <person name="Hunsperger H.M."/>
            <person name="Ryken S.A."/>
            <person name="Yost W."/>
            <person name="Jha R.K."/>
            <person name="Patterson J."/>
            <person name="Monnat R.J. Jr."/>
            <person name="Barlow S.B."/>
            <person name="Starkenburg S.R."/>
            <person name="Cattolico R.A."/>
        </authorList>
    </citation>
    <scope>NUCLEOTIDE SEQUENCE</scope>
    <source>
        <strain evidence="3">CCMP291</strain>
    </source>
</reference>
<evidence type="ECO:0008006" key="4">
    <source>
        <dbReference type="Google" id="ProtNLM"/>
    </source>
</evidence>
<name>A0A0M0JGV9_9EUKA</name>
<dbReference type="AlphaFoldDB" id="A0A0M0JGV9"/>
<accession>A0A0M0JGV9</accession>
<keyword evidence="1" id="KW-0732">Signal</keyword>
<comment type="caution">
    <text evidence="2">The sequence shown here is derived from an EMBL/GenBank/DDBJ whole genome shotgun (WGS) entry which is preliminary data.</text>
</comment>
<evidence type="ECO:0000313" key="3">
    <source>
        <dbReference type="Proteomes" id="UP000037460"/>
    </source>
</evidence>
<dbReference type="Proteomes" id="UP000037460">
    <property type="component" value="Unassembled WGS sequence"/>
</dbReference>
<feature type="signal peptide" evidence="1">
    <location>
        <begin position="1"/>
        <end position="22"/>
    </location>
</feature>
<evidence type="ECO:0000313" key="2">
    <source>
        <dbReference type="EMBL" id="KOO25851.1"/>
    </source>
</evidence>
<feature type="chain" id="PRO_5005601847" description="Methyltransferase FkbM domain-containing protein" evidence="1">
    <location>
        <begin position="23"/>
        <end position="267"/>
    </location>
</feature>
<proteinExistence type="predicted"/>
<keyword evidence="3" id="KW-1185">Reference proteome</keyword>
<evidence type="ECO:0000256" key="1">
    <source>
        <dbReference type="SAM" id="SignalP"/>
    </source>
</evidence>
<sequence>MLQPMFFAASLLLAVARSSVPACPTPRNVYIDAGVNWCNSLLIFKSVPEAKARLAEPWHIFGFEANKRIAPFANLCHRALSAGQPLPTPPIPPAGSTRDLARYAARYNCSKVQLGLRPASEHDRKVYKRQLLVPCMQRALARNLASIHADPALSDNASLLQHRLSLGASCDAVERSRYVFLPAAVGEKAGALEMQDNPVALITGGGGNAKNVPTYQAAMIDFSSWMGSSFAPSDFVVLKLDVEGAEHTIIPKMIADGTLGLAPPERA</sequence>
<protein>
    <recommendedName>
        <fullName evidence="4">Methyltransferase FkbM domain-containing protein</fullName>
    </recommendedName>
</protein>
<dbReference type="EMBL" id="JWZX01002920">
    <property type="protein sequence ID" value="KOO25851.1"/>
    <property type="molecule type" value="Genomic_DNA"/>
</dbReference>
<dbReference type="OrthoDB" id="10006218at2759"/>
<organism evidence="2 3">
    <name type="scientific">Chrysochromulina tobinii</name>
    <dbReference type="NCBI Taxonomy" id="1460289"/>
    <lineage>
        <taxon>Eukaryota</taxon>
        <taxon>Haptista</taxon>
        <taxon>Haptophyta</taxon>
        <taxon>Prymnesiophyceae</taxon>
        <taxon>Prymnesiales</taxon>
        <taxon>Chrysochromulinaceae</taxon>
        <taxon>Chrysochromulina</taxon>
    </lineage>
</organism>